<evidence type="ECO:0000313" key="3">
    <source>
        <dbReference type="Proteomes" id="UP000178602"/>
    </source>
</evidence>
<sequence length="215" mass="24966">MIDKQKQIAYFEGLLAEHGPNYKALDWNSPESQRLRYRIFSELFLYGRKSSGISLLDLGCGLGDLYAFLKSENLLQKNRIQYTGWDIAPKLVETAVKRFPEADFAIKDILEEKALPRFDYIMASGVLTIRTTSEEEHLDFVREMIYRMYELARCGVALNFLSQGSLPVSDPGGLNSSHYYHFDPEQLLRLIRYACNKYILRHDYHEGDFTVFLLK</sequence>
<protein>
    <recommendedName>
        <fullName evidence="1">Methyltransferase type 12 domain-containing protein</fullName>
    </recommendedName>
</protein>
<accession>A0A1F4T5G4</accession>
<name>A0A1F4T5G4_UNCSA</name>
<evidence type="ECO:0000259" key="1">
    <source>
        <dbReference type="Pfam" id="PF08242"/>
    </source>
</evidence>
<dbReference type="EMBL" id="MEUG01000001">
    <property type="protein sequence ID" value="OGC27948.1"/>
    <property type="molecule type" value="Genomic_DNA"/>
</dbReference>
<dbReference type="InterPro" id="IPR013217">
    <property type="entry name" value="Methyltransf_12"/>
</dbReference>
<dbReference type="SUPFAM" id="SSF53335">
    <property type="entry name" value="S-adenosyl-L-methionine-dependent methyltransferases"/>
    <property type="match status" value="1"/>
</dbReference>
<dbReference type="CDD" id="cd02440">
    <property type="entry name" value="AdoMet_MTases"/>
    <property type="match status" value="1"/>
</dbReference>
<dbReference type="Gene3D" id="3.40.50.150">
    <property type="entry name" value="Vaccinia Virus protein VP39"/>
    <property type="match status" value="1"/>
</dbReference>
<evidence type="ECO:0000313" key="2">
    <source>
        <dbReference type="EMBL" id="OGC27948.1"/>
    </source>
</evidence>
<dbReference type="Proteomes" id="UP000178602">
    <property type="component" value="Unassembled WGS sequence"/>
</dbReference>
<gene>
    <name evidence="2" type="ORF">A3K49_02980</name>
</gene>
<dbReference type="AlphaFoldDB" id="A0A1F4T5G4"/>
<comment type="caution">
    <text evidence="2">The sequence shown here is derived from an EMBL/GenBank/DDBJ whole genome shotgun (WGS) entry which is preliminary data.</text>
</comment>
<proteinExistence type="predicted"/>
<feature type="domain" description="Methyltransferase type 12" evidence="1">
    <location>
        <begin position="56"/>
        <end position="130"/>
    </location>
</feature>
<reference evidence="2 3" key="1">
    <citation type="journal article" date="2016" name="Nat. Commun.">
        <title>Thousands of microbial genomes shed light on interconnected biogeochemical processes in an aquifer system.</title>
        <authorList>
            <person name="Anantharaman K."/>
            <person name="Brown C.T."/>
            <person name="Hug L.A."/>
            <person name="Sharon I."/>
            <person name="Castelle C.J."/>
            <person name="Probst A.J."/>
            <person name="Thomas B.C."/>
            <person name="Singh A."/>
            <person name="Wilkins M.J."/>
            <person name="Karaoz U."/>
            <person name="Brodie E.L."/>
            <person name="Williams K.H."/>
            <person name="Hubbard S.S."/>
            <person name="Banfield J.F."/>
        </authorList>
    </citation>
    <scope>NUCLEOTIDE SEQUENCE [LARGE SCALE GENOMIC DNA]</scope>
</reference>
<dbReference type="InterPro" id="IPR029063">
    <property type="entry name" value="SAM-dependent_MTases_sf"/>
</dbReference>
<organism evidence="2 3">
    <name type="scientific">candidate division WOR-1 bacterium RIFOXYC12_FULL_54_18</name>
    <dbReference type="NCBI Taxonomy" id="1802584"/>
    <lineage>
        <taxon>Bacteria</taxon>
        <taxon>Bacillati</taxon>
        <taxon>Saganbacteria</taxon>
    </lineage>
</organism>
<dbReference type="Pfam" id="PF08242">
    <property type="entry name" value="Methyltransf_12"/>
    <property type="match status" value="1"/>
</dbReference>